<dbReference type="Gene3D" id="3.90.850.10">
    <property type="entry name" value="Fumarylacetoacetase-like, C-terminal domain"/>
    <property type="match status" value="1"/>
</dbReference>
<dbReference type="GO" id="GO:0008684">
    <property type="term" value="F:2-oxopent-4-enoate hydratase activity"/>
    <property type="evidence" value="ECO:0007669"/>
    <property type="project" value="TreeGrafter"/>
</dbReference>
<evidence type="ECO:0000313" key="4">
    <source>
        <dbReference type="Proteomes" id="UP000225379"/>
    </source>
</evidence>
<dbReference type="RefSeq" id="WP_098736508.1">
    <property type="nucleotide sequence ID" value="NZ_PDKW01000040.1"/>
</dbReference>
<dbReference type="AlphaFoldDB" id="A0A2B8BIK4"/>
<dbReference type="GO" id="GO:0005737">
    <property type="term" value="C:cytoplasm"/>
    <property type="evidence" value="ECO:0007669"/>
    <property type="project" value="TreeGrafter"/>
</dbReference>
<gene>
    <name evidence="3" type="ORF">CRT60_11210</name>
</gene>
<keyword evidence="4" id="KW-1185">Reference proteome</keyword>
<reference evidence="4" key="1">
    <citation type="submission" date="2017-10" db="EMBL/GenBank/DDBJ databases">
        <authorList>
            <person name="Kravchenko I.K."/>
            <person name="Grouzdev D.S."/>
        </authorList>
    </citation>
    <scope>NUCLEOTIDE SEQUENCE [LARGE SCALE GENOMIC DNA]</scope>
    <source>
        <strain evidence="4">B2</strain>
    </source>
</reference>
<dbReference type="PANTHER" id="PTHR30143:SF0">
    <property type="entry name" value="2-KETO-4-PENTENOATE HYDRATASE"/>
    <property type="match status" value="1"/>
</dbReference>
<dbReference type="Proteomes" id="UP000225379">
    <property type="component" value="Unassembled WGS sequence"/>
</dbReference>
<protein>
    <submittedName>
        <fullName evidence="3">2-keto-4-pentenoate hydratase</fullName>
    </submittedName>
</protein>
<proteinExistence type="predicted"/>
<evidence type="ECO:0000313" key="3">
    <source>
        <dbReference type="EMBL" id="PGH57057.1"/>
    </source>
</evidence>
<evidence type="ECO:0000256" key="1">
    <source>
        <dbReference type="ARBA" id="ARBA00023239"/>
    </source>
</evidence>
<name>A0A2B8BIK4_9PROT</name>
<dbReference type="SUPFAM" id="SSF56529">
    <property type="entry name" value="FAH"/>
    <property type="match status" value="1"/>
</dbReference>
<dbReference type="EMBL" id="PDKW01000040">
    <property type="protein sequence ID" value="PGH57057.1"/>
    <property type="molecule type" value="Genomic_DNA"/>
</dbReference>
<dbReference type="InterPro" id="IPR050772">
    <property type="entry name" value="Hydratase-Decarb/MhpD_sf"/>
</dbReference>
<evidence type="ECO:0000259" key="2">
    <source>
        <dbReference type="Pfam" id="PF01557"/>
    </source>
</evidence>
<comment type="caution">
    <text evidence="3">The sequence shown here is derived from an EMBL/GenBank/DDBJ whole genome shotgun (WGS) entry which is preliminary data.</text>
</comment>
<keyword evidence="1" id="KW-0456">Lyase</keyword>
<dbReference type="InterPro" id="IPR011234">
    <property type="entry name" value="Fumarylacetoacetase-like_C"/>
</dbReference>
<organism evidence="3 4">
    <name type="scientific">Azospirillum palustre</name>
    <dbReference type="NCBI Taxonomy" id="2044885"/>
    <lineage>
        <taxon>Bacteria</taxon>
        <taxon>Pseudomonadati</taxon>
        <taxon>Pseudomonadota</taxon>
        <taxon>Alphaproteobacteria</taxon>
        <taxon>Rhodospirillales</taxon>
        <taxon>Azospirillaceae</taxon>
        <taxon>Azospirillum</taxon>
    </lineage>
</organism>
<feature type="domain" description="Fumarylacetoacetase-like C-terminal" evidence="2">
    <location>
        <begin position="91"/>
        <end position="253"/>
    </location>
</feature>
<sequence>MTMTAEAVLEAAGALLAARRDNRPLDALLPAAMPADKADAYAIQAEVARGIGPVTAWKVGASAPDAEPSSAPIHADTLFFDTGTLPAAMFRVIGIEAEIVYRLKSDLPARDEPWTRDEVLDAVGSIHPAFEICDTRFAAYGSQGPLASLADQGNHGALIVGPATADWRRIDPVHQPLTLDIDGERRIDTVGGNKAGDPIRLLAWLANVGARPFGGLHAGDTVTTGSCTGTIFIEPGSRAVADFPGLGRIELTVA</sequence>
<dbReference type="PANTHER" id="PTHR30143">
    <property type="entry name" value="ACID HYDRATASE"/>
    <property type="match status" value="1"/>
</dbReference>
<dbReference type="OrthoDB" id="9792137at2"/>
<dbReference type="InterPro" id="IPR036663">
    <property type="entry name" value="Fumarylacetoacetase_C_sf"/>
</dbReference>
<dbReference type="Pfam" id="PF01557">
    <property type="entry name" value="FAA_hydrolase"/>
    <property type="match status" value="1"/>
</dbReference>
<accession>A0A2B8BIK4</accession>